<reference evidence="4 5" key="2">
    <citation type="journal article" date="2019" name="G3 (Bethesda)">
        <title>Hybrid Assembly of the Genome of the Entomopathogenic Nematode Steinernema carpocapsae Identifies the X-Chromosome.</title>
        <authorList>
            <person name="Serra L."/>
            <person name="Macchietto M."/>
            <person name="Macias-Munoz A."/>
            <person name="McGill C.J."/>
            <person name="Rodriguez I.M."/>
            <person name="Rodriguez B."/>
            <person name="Murad R."/>
            <person name="Mortazavi A."/>
        </authorList>
    </citation>
    <scope>NUCLEOTIDE SEQUENCE [LARGE SCALE GENOMIC DNA]</scope>
    <source>
        <strain evidence="4 5">ALL</strain>
    </source>
</reference>
<evidence type="ECO:0000313" key="4">
    <source>
        <dbReference type="EMBL" id="TKR89805.1"/>
    </source>
</evidence>
<evidence type="ECO:0000256" key="2">
    <source>
        <dbReference type="SAM" id="SignalP"/>
    </source>
</evidence>
<dbReference type="SUPFAM" id="SSF55797">
    <property type="entry name" value="PR-1-like"/>
    <property type="match status" value="1"/>
</dbReference>
<dbReference type="Gene3D" id="1.10.10.1940">
    <property type="match status" value="3"/>
</dbReference>
<dbReference type="OrthoDB" id="5819511at2759"/>
<evidence type="ECO:0000259" key="3">
    <source>
        <dbReference type="PROSITE" id="PS51670"/>
    </source>
</evidence>
<dbReference type="SMART" id="SM00198">
    <property type="entry name" value="SCP"/>
    <property type="match status" value="1"/>
</dbReference>
<organism evidence="4 5">
    <name type="scientific">Steinernema carpocapsae</name>
    <name type="common">Entomopathogenic nematode</name>
    <dbReference type="NCBI Taxonomy" id="34508"/>
    <lineage>
        <taxon>Eukaryota</taxon>
        <taxon>Metazoa</taxon>
        <taxon>Ecdysozoa</taxon>
        <taxon>Nematoda</taxon>
        <taxon>Chromadorea</taxon>
        <taxon>Rhabditida</taxon>
        <taxon>Tylenchina</taxon>
        <taxon>Panagrolaimomorpha</taxon>
        <taxon>Strongyloidoidea</taxon>
        <taxon>Steinernematidae</taxon>
        <taxon>Steinernema</taxon>
    </lineage>
</organism>
<dbReference type="Proteomes" id="UP000298663">
    <property type="component" value="Unassembled WGS sequence"/>
</dbReference>
<dbReference type="PROSITE" id="PS51670">
    <property type="entry name" value="SHKT"/>
    <property type="match status" value="3"/>
</dbReference>
<feature type="signal peptide" evidence="2">
    <location>
        <begin position="1"/>
        <end position="19"/>
    </location>
</feature>
<dbReference type="Pfam" id="PF00188">
    <property type="entry name" value="CAP"/>
    <property type="match status" value="1"/>
</dbReference>
<evidence type="ECO:0000313" key="5">
    <source>
        <dbReference type="Proteomes" id="UP000298663"/>
    </source>
</evidence>
<protein>
    <recommendedName>
        <fullName evidence="3">ShKT domain-containing protein</fullName>
    </recommendedName>
</protein>
<dbReference type="STRING" id="34508.A0A4V6A577"/>
<gene>
    <name evidence="4" type="ORF">L596_013852</name>
</gene>
<sequence length="390" mass="43943">MRSTLLCLLFLALGQPIDGQLFREFVFDEGQRAQILDSHNLLRSLEPAANMQELVWDNRLARTALEHAKTCDGWHSKSSDRLNQFYSYIGENIWWSNDKVLRKNLRSAMLEFYNEKRFFFFGQNMCGKGKMCLHYTQFVWATTCAVGCAASQCGSIKNGRHIPRGIVIVCHYGEGGNEYGSRPYLPGPKCSQCTNGAQCTSKRLCPSTCSVTSPPFTRKTTSTSLPTTTPVAATTEKLISQHPTAEECRDQRSSCTQWAKTGNCLGAGRKFMAQYCSSSCGFCNVTTTNAQKSSHFQQKDICVDLLSKQRCEKLRSLGNCRNPRKISAMMSDCKLTCGFCNFMPRCSDVYTTEECALMKGRGHCENVRLLRAMNERCARTCDRCSQRRRV</sequence>
<feature type="domain" description="ShKT" evidence="3">
    <location>
        <begin position="248"/>
        <end position="283"/>
    </location>
</feature>
<comment type="caution">
    <text evidence="1">Lacks conserved residue(s) required for the propagation of feature annotation.</text>
</comment>
<feature type="domain" description="ShKT" evidence="3">
    <location>
        <begin position="302"/>
        <end position="340"/>
    </location>
</feature>
<reference evidence="4 5" key="1">
    <citation type="journal article" date="2015" name="Genome Biol.">
        <title>Comparative genomics of Steinernema reveals deeply conserved gene regulatory networks.</title>
        <authorList>
            <person name="Dillman A.R."/>
            <person name="Macchietto M."/>
            <person name="Porter C.F."/>
            <person name="Rogers A."/>
            <person name="Williams B."/>
            <person name="Antoshechkin I."/>
            <person name="Lee M.M."/>
            <person name="Goodwin Z."/>
            <person name="Lu X."/>
            <person name="Lewis E.E."/>
            <person name="Goodrich-Blair H."/>
            <person name="Stock S.P."/>
            <person name="Adams B.J."/>
            <person name="Sternberg P.W."/>
            <person name="Mortazavi A."/>
        </authorList>
    </citation>
    <scope>NUCLEOTIDE SEQUENCE [LARGE SCALE GENOMIC DNA]</scope>
    <source>
        <strain evidence="4 5">ALL</strain>
    </source>
</reference>
<proteinExistence type="predicted"/>
<dbReference type="InterPro" id="IPR035940">
    <property type="entry name" value="CAP_sf"/>
</dbReference>
<dbReference type="EMBL" id="AZBU02000003">
    <property type="protein sequence ID" value="TKR89805.1"/>
    <property type="molecule type" value="Genomic_DNA"/>
</dbReference>
<dbReference type="SMART" id="SM00254">
    <property type="entry name" value="ShKT"/>
    <property type="match status" value="3"/>
</dbReference>
<dbReference type="Gene3D" id="3.40.33.10">
    <property type="entry name" value="CAP"/>
    <property type="match status" value="1"/>
</dbReference>
<keyword evidence="5" id="KW-1185">Reference proteome</keyword>
<dbReference type="Pfam" id="PF01549">
    <property type="entry name" value="ShK"/>
    <property type="match status" value="3"/>
</dbReference>
<comment type="caution">
    <text evidence="4">The sequence shown here is derived from an EMBL/GenBank/DDBJ whole genome shotgun (WGS) entry which is preliminary data.</text>
</comment>
<dbReference type="AlphaFoldDB" id="A0A4V6A577"/>
<dbReference type="PRINTS" id="PR00837">
    <property type="entry name" value="V5TPXLIKE"/>
</dbReference>
<evidence type="ECO:0000256" key="1">
    <source>
        <dbReference type="PROSITE-ProRule" id="PRU01005"/>
    </source>
</evidence>
<dbReference type="PANTHER" id="PTHR10334">
    <property type="entry name" value="CYSTEINE-RICH SECRETORY PROTEIN-RELATED"/>
    <property type="match status" value="1"/>
</dbReference>
<name>A0A4V6A577_STECR</name>
<accession>A0A4V6A577</accession>
<dbReference type="InterPro" id="IPR001283">
    <property type="entry name" value="CRISP-related"/>
</dbReference>
<feature type="chain" id="PRO_5020535088" description="ShKT domain-containing protein" evidence="2">
    <location>
        <begin position="20"/>
        <end position="390"/>
    </location>
</feature>
<keyword evidence="2" id="KW-0732">Signal</keyword>
<dbReference type="InterPro" id="IPR003582">
    <property type="entry name" value="ShKT_dom"/>
</dbReference>
<dbReference type="InterPro" id="IPR014044">
    <property type="entry name" value="CAP_dom"/>
</dbReference>
<feature type="domain" description="ShKT" evidence="3">
    <location>
        <begin position="346"/>
        <end position="384"/>
    </location>
</feature>